<sequence>MTALYSVSYHGSVMGISTHLTGFGWHAQLHDGAIYDLSPSGLRKLHIDLRRLLNAWEEAYLCECDFHVAALFPPPRVTRLALHRRECGL</sequence>
<evidence type="ECO:0000313" key="2">
    <source>
        <dbReference type="Proteomes" id="UP000247810"/>
    </source>
</evidence>
<dbReference type="AlphaFoldDB" id="A0A319DS36"/>
<reference evidence="1 2" key="1">
    <citation type="submission" date="2018-02" db="EMBL/GenBank/DDBJ databases">
        <title>The genomes of Aspergillus section Nigri reveals drivers in fungal speciation.</title>
        <authorList>
            <consortium name="DOE Joint Genome Institute"/>
            <person name="Vesth T.C."/>
            <person name="Nybo J."/>
            <person name="Theobald S."/>
            <person name="Brandl J."/>
            <person name="Frisvad J.C."/>
            <person name="Nielsen K.F."/>
            <person name="Lyhne E.K."/>
            <person name="Kogle M.E."/>
            <person name="Kuo A."/>
            <person name="Riley R."/>
            <person name="Clum A."/>
            <person name="Nolan M."/>
            <person name="Lipzen A."/>
            <person name="Salamov A."/>
            <person name="Henrissat B."/>
            <person name="Wiebenga A."/>
            <person name="De vries R.P."/>
            <person name="Grigoriev I.V."/>
            <person name="Mortensen U.H."/>
            <person name="Andersen M.R."/>
            <person name="Baker S.E."/>
        </authorList>
    </citation>
    <scope>NUCLEOTIDE SEQUENCE [LARGE SCALE GENOMIC DNA]</scope>
    <source>
        <strain evidence="1 2">CBS 707.79</strain>
    </source>
</reference>
<keyword evidence="2" id="KW-1185">Reference proteome</keyword>
<protein>
    <submittedName>
        <fullName evidence="1">Uncharacterized protein</fullName>
    </submittedName>
</protein>
<evidence type="ECO:0000313" key="1">
    <source>
        <dbReference type="EMBL" id="PYH96907.1"/>
    </source>
</evidence>
<gene>
    <name evidence="1" type="ORF">BO71DRAFT_153896</name>
</gene>
<dbReference type="Proteomes" id="UP000247810">
    <property type="component" value="Unassembled WGS sequence"/>
</dbReference>
<name>A0A319DS36_9EURO</name>
<dbReference type="EMBL" id="KZ825831">
    <property type="protein sequence ID" value="PYH96907.1"/>
    <property type="molecule type" value="Genomic_DNA"/>
</dbReference>
<organism evidence="1 2">
    <name type="scientific">Aspergillus ellipticus CBS 707.79</name>
    <dbReference type="NCBI Taxonomy" id="1448320"/>
    <lineage>
        <taxon>Eukaryota</taxon>
        <taxon>Fungi</taxon>
        <taxon>Dikarya</taxon>
        <taxon>Ascomycota</taxon>
        <taxon>Pezizomycotina</taxon>
        <taxon>Eurotiomycetes</taxon>
        <taxon>Eurotiomycetidae</taxon>
        <taxon>Eurotiales</taxon>
        <taxon>Aspergillaceae</taxon>
        <taxon>Aspergillus</taxon>
        <taxon>Aspergillus subgen. Circumdati</taxon>
    </lineage>
</organism>
<dbReference type="VEuPathDB" id="FungiDB:BO71DRAFT_153896"/>
<accession>A0A319DS36</accession>
<proteinExistence type="predicted"/>